<accession>A0A0H2RBX5</accession>
<name>A0A0H2RBX5_9AGAM</name>
<protein>
    <submittedName>
        <fullName evidence="2">Uncharacterized protein</fullName>
    </submittedName>
</protein>
<feature type="compositionally biased region" description="Polar residues" evidence="1">
    <location>
        <begin position="1"/>
        <end position="13"/>
    </location>
</feature>
<evidence type="ECO:0000313" key="2">
    <source>
        <dbReference type="EMBL" id="KLO06978.1"/>
    </source>
</evidence>
<dbReference type="EMBL" id="KQ086168">
    <property type="protein sequence ID" value="KLO06978.1"/>
    <property type="molecule type" value="Genomic_DNA"/>
</dbReference>
<sequence length="79" mass="9282">MTTASRWQDSESVFSKPLLPKSAQPKDFDEAVISLVGTYGIDGFTPPPVPLRRDRERERERLRERESKPKVSLWQRLRR</sequence>
<organism evidence="2 3">
    <name type="scientific">Schizopora paradoxa</name>
    <dbReference type="NCBI Taxonomy" id="27342"/>
    <lineage>
        <taxon>Eukaryota</taxon>
        <taxon>Fungi</taxon>
        <taxon>Dikarya</taxon>
        <taxon>Basidiomycota</taxon>
        <taxon>Agaricomycotina</taxon>
        <taxon>Agaricomycetes</taxon>
        <taxon>Hymenochaetales</taxon>
        <taxon>Schizoporaceae</taxon>
        <taxon>Schizopora</taxon>
    </lineage>
</organism>
<feature type="region of interest" description="Disordered" evidence="1">
    <location>
        <begin position="44"/>
        <end position="79"/>
    </location>
</feature>
<evidence type="ECO:0000256" key="1">
    <source>
        <dbReference type="SAM" id="MobiDB-lite"/>
    </source>
</evidence>
<dbReference type="AlphaFoldDB" id="A0A0H2RBX5"/>
<keyword evidence="3" id="KW-1185">Reference proteome</keyword>
<reference evidence="2 3" key="1">
    <citation type="submission" date="2015-04" db="EMBL/GenBank/DDBJ databases">
        <title>Complete genome sequence of Schizopora paradoxa KUC8140, a cosmopolitan wood degrader in East Asia.</title>
        <authorList>
            <consortium name="DOE Joint Genome Institute"/>
            <person name="Min B."/>
            <person name="Park H."/>
            <person name="Jang Y."/>
            <person name="Kim J.-J."/>
            <person name="Kim K.H."/>
            <person name="Pangilinan J."/>
            <person name="Lipzen A."/>
            <person name="Riley R."/>
            <person name="Grigoriev I.V."/>
            <person name="Spatafora J.W."/>
            <person name="Choi I.-G."/>
        </authorList>
    </citation>
    <scope>NUCLEOTIDE SEQUENCE [LARGE SCALE GENOMIC DNA]</scope>
    <source>
        <strain evidence="2 3">KUC8140</strain>
    </source>
</reference>
<dbReference type="InParanoid" id="A0A0H2RBX5"/>
<evidence type="ECO:0000313" key="3">
    <source>
        <dbReference type="Proteomes" id="UP000053477"/>
    </source>
</evidence>
<feature type="region of interest" description="Disordered" evidence="1">
    <location>
        <begin position="1"/>
        <end position="24"/>
    </location>
</feature>
<feature type="compositionally biased region" description="Basic and acidic residues" evidence="1">
    <location>
        <begin position="51"/>
        <end position="69"/>
    </location>
</feature>
<dbReference type="Proteomes" id="UP000053477">
    <property type="component" value="Unassembled WGS sequence"/>
</dbReference>
<gene>
    <name evidence="2" type="ORF">SCHPADRAFT_909897</name>
</gene>
<proteinExistence type="predicted"/>